<dbReference type="SUPFAM" id="SSF53335">
    <property type="entry name" value="S-adenosyl-L-methionine-dependent methyltransferases"/>
    <property type="match status" value="1"/>
</dbReference>
<dbReference type="GO" id="GO:0032259">
    <property type="term" value="P:methylation"/>
    <property type="evidence" value="ECO:0007669"/>
    <property type="project" value="UniProtKB-KW"/>
</dbReference>
<accession>A0A2A4HLG2</accession>
<evidence type="ECO:0000313" key="4">
    <source>
        <dbReference type="Proteomes" id="UP000218677"/>
    </source>
</evidence>
<protein>
    <submittedName>
        <fullName evidence="3">SAM-dependent methyltransferase</fullName>
    </submittedName>
</protein>
<comment type="caution">
    <text evidence="3">The sequence shown here is derived from an EMBL/GenBank/DDBJ whole genome shotgun (WGS) entry which is preliminary data.</text>
</comment>
<name>A0A2A4HLG2_9GAMM</name>
<feature type="domain" description="Methyltransferase" evidence="2">
    <location>
        <begin position="45"/>
        <end position="134"/>
    </location>
</feature>
<dbReference type="RefSeq" id="WP_096652861.1">
    <property type="nucleotide sequence ID" value="NZ_NWUX01000014.1"/>
</dbReference>
<keyword evidence="4" id="KW-1185">Reference proteome</keyword>
<evidence type="ECO:0000256" key="1">
    <source>
        <dbReference type="ARBA" id="ARBA00022679"/>
    </source>
</evidence>
<dbReference type="InterPro" id="IPR041698">
    <property type="entry name" value="Methyltransf_25"/>
</dbReference>
<dbReference type="GO" id="GO:0008168">
    <property type="term" value="F:methyltransferase activity"/>
    <property type="evidence" value="ECO:0007669"/>
    <property type="project" value="UniProtKB-KW"/>
</dbReference>
<sequence>MNPEETGKNYDTITGRWSDDRFNMKNGIDQHQRAISFVKSRGKALDVGCGRTGRIMDLLAKEGFKPEGLDVSEKMIALARSRNPEWNFYHEDICSYLLSEKYDFISAWDSIWHIPLDEQVSVISKLARALNPDGIMIFSFGGVNGPGNHSDDTMGPMMYYSSLGINGFIQVFLDNGCTIKHLEFDQYPELHTYIVAQKIA</sequence>
<reference evidence="4" key="1">
    <citation type="submission" date="2017-09" db="EMBL/GenBank/DDBJ databases">
        <authorList>
            <person name="Cho G.-S."/>
            <person name="Oguntoyinbo F.A."/>
            <person name="Cnockaert M."/>
            <person name="Kabisch J."/>
            <person name="Neve H."/>
            <person name="Bockelmann W."/>
            <person name="Wenning M."/>
            <person name="Franz C.M."/>
            <person name="Vandamme P."/>
        </authorList>
    </citation>
    <scope>NUCLEOTIDE SEQUENCE [LARGE SCALE GENOMIC DNA]</scope>
    <source>
        <strain evidence="4">MBT G8648</strain>
    </source>
</reference>
<gene>
    <name evidence="3" type="ORF">CPA45_15130</name>
</gene>
<evidence type="ECO:0000313" key="3">
    <source>
        <dbReference type="EMBL" id="PCF94941.1"/>
    </source>
</evidence>
<proteinExistence type="predicted"/>
<dbReference type="Gene3D" id="3.40.50.150">
    <property type="entry name" value="Vaccinia Virus protein VP39"/>
    <property type="match status" value="1"/>
</dbReference>
<dbReference type="Pfam" id="PF13649">
    <property type="entry name" value="Methyltransf_25"/>
    <property type="match status" value="1"/>
</dbReference>
<dbReference type="OrthoDB" id="6681190at2"/>
<dbReference type="PANTHER" id="PTHR43861">
    <property type="entry name" value="TRANS-ACONITATE 2-METHYLTRANSFERASE-RELATED"/>
    <property type="match status" value="1"/>
</dbReference>
<keyword evidence="1 3" id="KW-0808">Transferase</keyword>
<dbReference type="AlphaFoldDB" id="A0A2A4HLG2"/>
<dbReference type="InterPro" id="IPR029063">
    <property type="entry name" value="SAM-dependent_MTases_sf"/>
</dbReference>
<organism evidence="3 4">
    <name type="scientific">Vreelandella nigrificans</name>
    <dbReference type="NCBI Taxonomy" id="2042704"/>
    <lineage>
        <taxon>Bacteria</taxon>
        <taxon>Pseudomonadati</taxon>
        <taxon>Pseudomonadota</taxon>
        <taxon>Gammaproteobacteria</taxon>
        <taxon>Oceanospirillales</taxon>
        <taxon>Halomonadaceae</taxon>
        <taxon>Vreelandella</taxon>
    </lineage>
</organism>
<evidence type="ECO:0000259" key="2">
    <source>
        <dbReference type="Pfam" id="PF13649"/>
    </source>
</evidence>
<dbReference type="Proteomes" id="UP000218677">
    <property type="component" value="Unassembled WGS sequence"/>
</dbReference>
<dbReference type="EMBL" id="NWUX01000014">
    <property type="protein sequence ID" value="PCF94941.1"/>
    <property type="molecule type" value="Genomic_DNA"/>
</dbReference>
<keyword evidence="3" id="KW-0489">Methyltransferase</keyword>
<dbReference type="CDD" id="cd02440">
    <property type="entry name" value="AdoMet_MTases"/>
    <property type="match status" value="1"/>
</dbReference>